<dbReference type="eggNOG" id="ENOG502RH9F">
    <property type="taxonomic scope" value="Eukaryota"/>
</dbReference>
<organism evidence="2 3">
    <name type="scientific">Dictyostelium purpureum</name>
    <name type="common">Slime mold</name>
    <dbReference type="NCBI Taxonomy" id="5786"/>
    <lineage>
        <taxon>Eukaryota</taxon>
        <taxon>Amoebozoa</taxon>
        <taxon>Evosea</taxon>
        <taxon>Eumycetozoa</taxon>
        <taxon>Dictyostelia</taxon>
        <taxon>Dictyosteliales</taxon>
        <taxon>Dictyosteliaceae</taxon>
        <taxon>Dictyostelium</taxon>
    </lineage>
</organism>
<keyword evidence="3" id="KW-1185">Reference proteome</keyword>
<dbReference type="InParanoid" id="F0ZKU1"/>
<dbReference type="EMBL" id="GL871060">
    <property type="protein sequence ID" value="EGC35418.1"/>
    <property type="molecule type" value="Genomic_DNA"/>
</dbReference>
<name>F0ZKU1_DICPU</name>
<feature type="compositionally biased region" description="Low complexity" evidence="1">
    <location>
        <begin position="89"/>
        <end position="113"/>
    </location>
</feature>
<feature type="compositionally biased region" description="Low complexity" evidence="1">
    <location>
        <begin position="269"/>
        <end position="309"/>
    </location>
</feature>
<feature type="compositionally biased region" description="Polar residues" evidence="1">
    <location>
        <begin position="384"/>
        <end position="394"/>
    </location>
</feature>
<dbReference type="Proteomes" id="UP000001064">
    <property type="component" value="Unassembled WGS sequence"/>
</dbReference>
<feature type="region of interest" description="Disordered" evidence="1">
    <location>
        <begin position="86"/>
        <end position="114"/>
    </location>
</feature>
<dbReference type="GO" id="GO:0140918">
    <property type="term" value="C:centrosomal core"/>
    <property type="evidence" value="ECO:0007669"/>
    <property type="project" value="EnsemblProtists"/>
</dbReference>
<evidence type="ECO:0000313" key="2">
    <source>
        <dbReference type="EMBL" id="EGC35418.1"/>
    </source>
</evidence>
<dbReference type="OMA" id="VETINPQ"/>
<dbReference type="GO" id="GO:0051225">
    <property type="term" value="P:spindle assembly"/>
    <property type="evidence" value="ECO:0007669"/>
    <property type="project" value="EnsemblProtists"/>
</dbReference>
<dbReference type="OrthoDB" id="21475at2759"/>
<protein>
    <submittedName>
        <fullName evidence="2">Uncharacterized protein</fullName>
    </submittedName>
</protein>
<dbReference type="KEGG" id="dpp:DICPUDRAFT_97902"/>
<dbReference type="GO" id="GO:0007098">
    <property type="term" value="P:centrosome cycle"/>
    <property type="evidence" value="ECO:0007669"/>
    <property type="project" value="EnsemblProtists"/>
</dbReference>
<proteinExistence type="predicted"/>
<gene>
    <name evidence="2" type="ORF">DICPUDRAFT_97902</name>
</gene>
<dbReference type="GO" id="GO:0071539">
    <property type="term" value="P:protein localization to centrosome"/>
    <property type="evidence" value="ECO:0007669"/>
    <property type="project" value="EnsemblProtists"/>
</dbReference>
<sequence>MNQHYTPQPNVNNTTINHYSLRSSHSGTVVIGGIDFHRVIIGKKRIVKFTLANTDTKPFIITNLFLQQSMKPFNSPNRYNNDKTINGHNNTFNYTNANNPNYNTSPSSPSNNFHHQPQEIFQIVSNFTFPIIVSPNDEFESNISFIPPYPGRFTALLSITSNDYSVPRIQQILLNGEGDIPSSPSQIIYTDNQVPLVIDTPKIMDFNPFENTTTYQSNNNQTNIFKTPGGNLLSNINISNNKSPAHSSNSMLFYDCDIGQNDFISTQFNNNNSSGNNSNSNNNHNQQSNNQKFNNNINNMKNNQNNQNNIVTSNKKTNTHFTPNGNNVTSSKKEKKSVSFSPLVPENKDQDDVDEISFQENHNNSNNNNNISDNYINNRISKYTPFNDNNSPQINLKSKSNNNTNGNSNTIDEKFQQLENKILELSKKINQSNSMDLNDHSIKNKKSPIIKNNNNNIINNNNNNNINKDKFQKVNQPIQVETINPQNQYPIDYLHPHQPTNQQFKPKPEFFIPQQNPDDSEEIKLSESATDLLKNMQNTPLPKGQTPAAIKNFLKRDPDENFSPLLNRLNRFDQAQTPFAPRTRQNI</sequence>
<evidence type="ECO:0000256" key="1">
    <source>
        <dbReference type="SAM" id="MobiDB-lite"/>
    </source>
</evidence>
<reference evidence="3" key="1">
    <citation type="journal article" date="2011" name="Genome Biol.">
        <title>Comparative genomics of the social amoebae Dictyostelium discoideum and Dictyostelium purpureum.</title>
        <authorList>
            <consortium name="US DOE Joint Genome Institute (JGI-PGF)"/>
            <person name="Sucgang R."/>
            <person name="Kuo A."/>
            <person name="Tian X."/>
            <person name="Salerno W."/>
            <person name="Parikh A."/>
            <person name="Feasley C.L."/>
            <person name="Dalin E."/>
            <person name="Tu H."/>
            <person name="Huang E."/>
            <person name="Barry K."/>
            <person name="Lindquist E."/>
            <person name="Shapiro H."/>
            <person name="Bruce D."/>
            <person name="Schmutz J."/>
            <person name="Salamov A."/>
            <person name="Fey P."/>
            <person name="Gaudet P."/>
            <person name="Anjard C."/>
            <person name="Babu M.M."/>
            <person name="Basu S."/>
            <person name="Bushmanova Y."/>
            <person name="van der Wel H."/>
            <person name="Katoh-Kurasawa M."/>
            <person name="Dinh C."/>
            <person name="Coutinho P.M."/>
            <person name="Saito T."/>
            <person name="Elias M."/>
            <person name="Schaap P."/>
            <person name="Kay R.R."/>
            <person name="Henrissat B."/>
            <person name="Eichinger L."/>
            <person name="Rivero F."/>
            <person name="Putnam N.H."/>
            <person name="West C.M."/>
            <person name="Loomis W.F."/>
            <person name="Chisholm R.L."/>
            <person name="Shaulsky G."/>
            <person name="Strassmann J.E."/>
            <person name="Queller D.C."/>
            <person name="Kuspa A."/>
            <person name="Grigoriev I.V."/>
        </authorList>
    </citation>
    <scope>NUCLEOTIDE SEQUENCE [LARGE SCALE GENOMIC DNA]</scope>
    <source>
        <strain evidence="3">QSDP1</strain>
    </source>
</reference>
<dbReference type="VEuPathDB" id="AmoebaDB:DICPUDRAFT_97902"/>
<dbReference type="FunCoup" id="F0ZKU1">
    <property type="interactions" value="262"/>
</dbReference>
<dbReference type="GO" id="GO:0097431">
    <property type="term" value="C:mitotic spindle pole"/>
    <property type="evidence" value="ECO:0007669"/>
    <property type="project" value="EnsemblProtists"/>
</dbReference>
<feature type="region of interest" description="Disordered" evidence="1">
    <location>
        <begin position="265"/>
        <end position="350"/>
    </location>
</feature>
<accession>F0ZKU1</accession>
<evidence type="ECO:0000313" key="3">
    <source>
        <dbReference type="Proteomes" id="UP000001064"/>
    </source>
</evidence>
<feature type="compositionally biased region" description="Low complexity" evidence="1">
    <location>
        <begin position="395"/>
        <end position="410"/>
    </location>
</feature>
<dbReference type="GeneID" id="10501468"/>
<feature type="compositionally biased region" description="Polar residues" evidence="1">
    <location>
        <begin position="310"/>
        <end position="329"/>
    </location>
</feature>
<dbReference type="RefSeq" id="XP_003288031.1">
    <property type="nucleotide sequence ID" value="XM_003287983.1"/>
</dbReference>
<feature type="region of interest" description="Disordered" evidence="1">
    <location>
        <begin position="382"/>
        <end position="410"/>
    </location>
</feature>
<dbReference type="AlphaFoldDB" id="F0ZKU1"/>